<name>C5C2Z3_BEUC1</name>
<evidence type="ECO:0000313" key="3">
    <source>
        <dbReference type="Proteomes" id="UP000007962"/>
    </source>
</evidence>
<evidence type="ECO:0000313" key="2">
    <source>
        <dbReference type="EMBL" id="ACQ81837.1"/>
    </source>
</evidence>
<dbReference type="STRING" id="471853.Bcav_3595"/>
<dbReference type="Proteomes" id="UP000007962">
    <property type="component" value="Chromosome"/>
</dbReference>
<feature type="transmembrane region" description="Helical" evidence="1">
    <location>
        <begin position="98"/>
        <end position="126"/>
    </location>
</feature>
<dbReference type="RefSeq" id="WP_015884074.1">
    <property type="nucleotide sequence ID" value="NC_012669.1"/>
</dbReference>
<accession>C5C2Z3</accession>
<evidence type="ECO:0000256" key="1">
    <source>
        <dbReference type="SAM" id="Phobius"/>
    </source>
</evidence>
<feature type="transmembrane region" description="Helical" evidence="1">
    <location>
        <begin position="203"/>
        <end position="221"/>
    </location>
</feature>
<dbReference type="OrthoDB" id="8224664at2"/>
<keyword evidence="1" id="KW-0812">Transmembrane</keyword>
<proteinExistence type="predicted"/>
<evidence type="ECO:0008006" key="4">
    <source>
        <dbReference type="Google" id="ProtNLM"/>
    </source>
</evidence>
<feature type="transmembrane region" description="Helical" evidence="1">
    <location>
        <begin position="179"/>
        <end position="197"/>
    </location>
</feature>
<sequence>MPMTPGRETPSSSAPLSATTRIGALAAAVSGVLFLAFPLLRPWPDEATATPELAAAFASDRWMLAHVSGAVALLLVPGALLAVAGLTRVTPGATAARAATVAAWLSLAGILLFFGAETFGIHVIAAEAVQTWDPSFLDAVEDLRNQPLAVTLFGAGLVLLAAAGALLAVAVWRSGSRRWAGLAFGAALVGVLPQFFTPPSVRIAHGVLYAVGALILAAWLTRAAAARSGRRPSA</sequence>
<dbReference type="EMBL" id="CP001618">
    <property type="protein sequence ID" value="ACQ81837.1"/>
    <property type="molecule type" value="Genomic_DNA"/>
</dbReference>
<keyword evidence="1" id="KW-1133">Transmembrane helix</keyword>
<dbReference type="AlphaFoldDB" id="C5C2Z3"/>
<gene>
    <name evidence="2" type="ordered locus">Bcav_3595</name>
</gene>
<dbReference type="KEGG" id="bcv:Bcav_3595"/>
<feature type="transmembrane region" description="Helical" evidence="1">
    <location>
        <begin position="146"/>
        <end position="172"/>
    </location>
</feature>
<protein>
    <recommendedName>
        <fullName evidence="4">DUF4386 family protein</fullName>
    </recommendedName>
</protein>
<dbReference type="eggNOG" id="ENOG5032VNG">
    <property type="taxonomic scope" value="Bacteria"/>
</dbReference>
<dbReference type="HOGENOM" id="CLU_1293163_0_0_11"/>
<organism evidence="2 3">
    <name type="scientific">Beutenbergia cavernae (strain ATCC BAA-8 / DSM 12333 / CCUG 43141 / JCM 11478 / NBRC 16432 / NCIMB 13614 / HKI 0122)</name>
    <dbReference type="NCBI Taxonomy" id="471853"/>
    <lineage>
        <taxon>Bacteria</taxon>
        <taxon>Bacillati</taxon>
        <taxon>Actinomycetota</taxon>
        <taxon>Actinomycetes</taxon>
        <taxon>Micrococcales</taxon>
        <taxon>Beutenbergiaceae</taxon>
        <taxon>Beutenbergia</taxon>
    </lineage>
</organism>
<keyword evidence="3" id="KW-1185">Reference proteome</keyword>
<feature type="transmembrane region" description="Helical" evidence="1">
    <location>
        <begin position="21"/>
        <end position="43"/>
    </location>
</feature>
<reference evidence="2 3" key="1">
    <citation type="journal article" date="2009" name="Stand. Genomic Sci.">
        <title>Complete genome sequence of Beutenbergia cavernae type strain (HKI 0122).</title>
        <authorList>
            <person name="Land M."/>
            <person name="Pukall R."/>
            <person name="Abt B."/>
            <person name="Goker M."/>
            <person name="Rohde M."/>
            <person name="Glavina Del Rio T."/>
            <person name="Tice H."/>
            <person name="Copeland A."/>
            <person name="Cheng J.F."/>
            <person name="Lucas S."/>
            <person name="Chen F."/>
            <person name="Nolan M."/>
            <person name="Bruce D."/>
            <person name="Goodwin L."/>
            <person name="Pitluck S."/>
            <person name="Ivanova N."/>
            <person name="Mavromatis K."/>
            <person name="Ovchinnikova G."/>
            <person name="Pati A."/>
            <person name="Chen A."/>
            <person name="Palaniappan K."/>
            <person name="Hauser L."/>
            <person name="Chang Y.J."/>
            <person name="Jefferies C.C."/>
            <person name="Saunders E."/>
            <person name="Brettin T."/>
            <person name="Detter J.C."/>
            <person name="Han C."/>
            <person name="Chain P."/>
            <person name="Bristow J."/>
            <person name="Eisen J.A."/>
            <person name="Markowitz V."/>
            <person name="Hugenholtz P."/>
            <person name="Kyrpides N.C."/>
            <person name="Klenk H.P."/>
            <person name="Lapidus A."/>
        </authorList>
    </citation>
    <scope>NUCLEOTIDE SEQUENCE [LARGE SCALE GENOMIC DNA]</scope>
    <source>
        <strain evidence="3">ATCC BAA-8 / DSM 12333 / NBRC 16432</strain>
    </source>
</reference>
<keyword evidence="1" id="KW-0472">Membrane</keyword>
<feature type="transmembrane region" description="Helical" evidence="1">
    <location>
        <begin position="63"/>
        <end position="86"/>
    </location>
</feature>